<feature type="non-terminal residue" evidence="3">
    <location>
        <position position="229"/>
    </location>
</feature>
<dbReference type="SUPFAM" id="SSF46565">
    <property type="entry name" value="Chaperone J-domain"/>
    <property type="match status" value="1"/>
</dbReference>
<reference evidence="3" key="1">
    <citation type="submission" date="2018-05" db="EMBL/GenBank/DDBJ databases">
        <authorList>
            <person name="Lanie J.A."/>
            <person name="Ng W.-L."/>
            <person name="Kazmierczak K.M."/>
            <person name="Andrzejewski T.M."/>
            <person name="Davidsen T.M."/>
            <person name="Wayne K.J."/>
            <person name="Tettelin H."/>
            <person name="Glass J.I."/>
            <person name="Rusch D."/>
            <person name="Podicherti R."/>
            <person name="Tsui H.-C.T."/>
            <person name="Winkler M.E."/>
        </authorList>
    </citation>
    <scope>NUCLEOTIDE SEQUENCE</scope>
</reference>
<dbReference type="PANTHER" id="PTHR34475">
    <property type="match status" value="1"/>
</dbReference>
<proteinExistence type="predicted"/>
<gene>
    <name evidence="3" type="ORF">METZ01_LOCUS369674</name>
</gene>
<dbReference type="InterPro" id="IPR050400">
    <property type="entry name" value="Bact_Cytoskel_RodZ"/>
</dbReference>
<feature type="region of interest" description="Disordered" evidence="1">
    <location>
        <begin position="83"/>
        <end position="125"/>
    </location>
</feature>
<evidence type="ECO:0000259" key="2">
    <source>
        <dbReference type="PROSITE" id="PS50076"/>
    </source>
</evidence>
<evidence type="ECO:0000313" key="3">
    <source>
        <dbReference type="EMBL" id="SVD16820.1"/>
    </source>
</evidence>
<feature type="compositionally biased region" description="Basic and acidic residues" evidence="1">
    <location>
        <begin position="90"/>
        <end position="125"/>
    </location>
</feature>
<dbReference type="GO" id="GO:0003677">
    <property type="term" value="F:DNA binding"/>
    <property type="evidence" value="ECO:0007669"/>
    <property type="project" value="InterPro"/>
</dbReference>
<dbReference type="AlphaFoldDB" id="A0A382T3S3"/>
<dbReference type="Pfam" id="PF13413">
    <property type="entry name" value="HTH_25"/>
    <property type="match status" value="1"/>
</dbReference>
<name>A0A382T3S3_9ZZZZ</name>
<dbReference type="InterPro" id="IPR001623">
    <property type="entry name" value="DnaJ_domain"/>
</dbReference>
<feature type="domain" description="J" evidence="2">
    <location>
        <begin position="14"/>
        <end position="84"/>
    </location>
</feature>
<sequence length="229" mass="26052">MTNHSKTSAKIEENLYQILDVPNTANLAEIRQAYEGKLEETHLEAFAAYSLLPEEETEEKLLQFSHAYITLANPIARAKYDDELNQPSIPDKKKSDLPEVRAKKAKESTTKIPEKNKSEKKAKVSKNEAQVVAGQTLKERQDYYLKLSAKNEHTEDSIQEFYNTLKTGGSEITYNGAVLQQIRKMKSISINELAQITCIRGAYLKAIEEEDFSKFTSEIYLKGYLLCYA</sequence>
<dbReference type="InterPro" id="IPR010982">
    <property type="entry name" value="Lambda_DNA-bd_dom_sf"/>
</dbReference>
<dbReference type="PANTHER" id="PTHR34475:SF1">
    <property type="entry name" value="CYTOSKELETON PROTEIN RODZ"/>
    <property type="match status" value="1"/>
</dbReference>
<dbReference type="EMBL" id="UINC01133723">
    <property type="protein sequence ID" value="SVD16820.1"/>
    <property type="molecule type" value="Genomic_DNA"/>
</dbReference>
<dbReference type="InterPro" id="IPR036869">
    <property type="entry name" value="J_dom_sf"/>
</dbReference>
<dbReference type="PROSITE" id="PS50076">
    <property type="entry name" value="DNAJ_2"/>
    <property type="match status" value="1"/>
</dbReference>
<dbReference type="Gene3D" id="1.10.260.40">
    <property type="entry name" value="lambda repressor-like DNA-binding domains"/>
    <property type="match status" value="1"/>
</dbReference>
<evidence type="ECO:0000256" key="1">
    <source>
        <dbReference type="SAM" id="MobiDB-lite"/>
    </source>
</evidence>
<accession>A0A382T3S3</accession>
<organism evidence="3">
    <name type="scientific">marine metagenome</name>
    <dbReference type="NCBI Taxonomy" id="408172"/>
    <lineage>
        <taxon>unclassified sequences</taxon>
        <taxon>metagenomes</taxon>
        <taxon>ecological metagenomes</taxon>
    </lineage>
</organism>
<protein>
    <recommendedName>
        <fullName evidence="2">J domain-containing protein</fullName>
    </recommendedName>
</protein>
<dbReference type="Gene3D" id="1.10.287.110">
    <property type="entry name" value="DnaJ domain"/>
    <property type="match status" value="1"/>
</dbReference>